<dbReference type="EMBL" id="KN846971">
    <property type="protein sequence ID" value="KIW82169.1"/>
    <property type="molecule type" value="Genomic_DNA"/>
</dbReference>
<organism evidence="1 2">
    <name type="scientific">Fonsecaea pedrosoi CBS 271.37</name>
    <dbReference type="NCBI Taxonomy" id="1442368"/>
    <lineage>
        <taxon>Eukaryota</taxon>
        <taxon>Fungi</taxon>
        <taxon>Dikarya</taxon>
        <taxon>Ascomycota</taxon>
        <taxon>Pezizomycotina</taxon>
        <taxon>Eurotiomycetes</taxon>
        <taxon>Chaetothyriomycetidae</taxon>
        <taxon>Chaetothyriales</taxon>
        <taxon>Herpotrichiellaceae</taxon>
        <taxon>Fonsecaea</taxon>
    </lineage>
</organism>
<accession>A0A0D2HC87</accession>
<dbReference type="AlphaFoldDB" id="A0A0D2HC87"/>
<dbReference type="Proteomes" id="UP000053029">
    <property type="component" value="Unassembled WGS sequence"/>
</dbReference>
<protein>
    <submittedName>
        <fullName evidence="1">Uncharacterized protein</fullName>
    </submittedName>
</protein>
<dbReference type="GeneID" id="25304686"/>
<proteinExistence type="predicted"/>
<evidence type="ECO:0000313" key="1">
    <source>
        <dbReference type="EMBL" id="KIW82169.1"/>
    </source>
</evidence>
<name>A0A0D2HC87_9EURO</name>
<reference evidence="1 2" key="1">
    <citation type="submission" date="2015-01" db="EMBL/GenBank/DDBJ databases">
        <title>The Genome Sequence of Fonsecaea pedrosoi CBS 271.37.</title>
        <authorList>
            <consortium name="The Broad Institute Genomics Platform"/>
            <person name="Cuomo C."/>
            <person name="de Hoog S."/>
            <person name="Gorbushina A."/>
            <person name="Stielow B."/>
            <person name="Teixiera M."/>
            <person name="Abouelleil A."/>
            <person name="Chapman S.B."/>
            <person name="Priest M."/>
            <person name="Young S.K."/>
            <person name="Wortman J."/>
            <person name="Nusbaum C."/>
            <person name="Birren B."/>
        </authorList>
    </citation>
    <scope>NUCLEOTIDE SEQUENCE [LARGE SCALE GENOMIC DNA]</scope>
    <source>
        <strain evidence="1 2">CBS 271.37</strain>
    </source>
</reference>
<sequence length="285" mass="32036">MATDLDVTRTGPAFNFSHDVQAWRELIALDDPSHQNANMPFKIAYHRALSGGSAKRERNIRNWWRALVEIHSNLGLTKDSDRIPALIGLGNQVSRICGKPEPRFGHFLDGLPWDLGWYVAPADKQRQSPLDSVPSWSWAHSINPVKMPREAADGIKVHPVLLLEPSQLLPTTLRLPCSVFKGFSDKFNDPNFPLTGRYFADNASSSAVTEQEPNYILLASVEEDHTWLFIHVKPVDPGKTQFYRLGHLEVMAREGGSSNRVQIPDAETLMRACFISIETMEIDLV</sequence>
<dbReference type="VEuPathDB" id="FungiDB:Z517_05196"/>
<dbReference type="RefSeq" id="XP_013285977.1">
    <property type="nucleotide sequence ID" value="XM_013430523.1"/>
</dbReference>
<evidence type="ECO:0000313" key="2">
    <source>
        <dbReference type="Proteomes" id="UP000053029"/>
    </source>
</evidence>
<dbReference type="HOGENOM" id="CLU_976712_0_0_1"/>
<gene>
    <name evidence="1" type="ORF">Z517_05196</name>
</gene>
<keyword evidence="2" id="KW-1185">Reference proteome</keyword>